<evidence type="ECO:0000313" key="4">
    <source>
        <dbReference type="Proteomes" id="UP000274131"/>
    </source>
</evidence>
<reference evidence="5" key="1">
    <citation type="submission" date="2017-02" db="UniProtKB">
        <authorList>
            <consortium name="WormBaseParasite"/>
        </authorList>
    </citation>
    <scope>IDENTIFICATION</scope>
</reference>
<dbReference type="PROSITE" id="PS50021">
    <property type="entry name" value="CH"/>
    <property type="match status" value="1"/>
</dbReference>
<feature type="compositionally biased region" description="Basic and acidic residues" evidence="1">
    <location>
        <begin position="267"/>
        <end position="278"/>
    </location>
</feature>
<feature type="compositionally biased region" description="Basic and acidic residues" evidence="1">
    <location>
        <begin position="43"/>
        <end position="75"/>
    </location>
</feature>
<accession>A0A0N4VM60</accession>
<evidence type="ECO:0000256" key="1">
    <source>
        <dbReference type="SAM" id="MobiDB-lite"/>
    </source>
</evidence>
<evidence type="ECO:0000259" key="2">
    <source>
        <dbReference type="PROSITE" id="PS50021"/>
    </source>
</evidence>
<dbReference type="GO" id="GO:0015629">
    <property type="term" value="C:actin cytoskeleton"/>
    <property type="evidence" value="ECO:0007669"/>
    <property type="project" value="TreeGrafter"/>
</dbReference>
<dbReference type="PRINTS" id="PR00888">
    <property type="entry name" value="SM22CALPONIN"/>
</dbReference>
<dbReference type="Proteomes" id="UP000274131">
    <property type="component" value="Unassembled WGS sequence"/>
</dbReference>
<dbReference type="AlphaFoldDB" id="A0A0N4VM60"/>
<feature type="domain" description="Calponin-homology (CH)" evidence="2">
    <location>
        <begin position="88"/>
        <end position="211"/>
    </location>
</feature>
<name>A0A0N4VM60_ENTVE</name>
<proteinExistence type="predicted"/>
<dbReference type="SMART" id="SM00033">
    <property type="entry name" value="CH"/>
    <property type="match status" value="1"/>
</dbReference>
<feature type="region of interest" description="Disordered" evidence="1">
    <location>
        <begin position="1"/>
        <end position="76"/>
    </location>
</feature>
<sequence>MSDQNTASSNVDEAPDAAPPAVPANEEPAQVKTAADDIPAADADVKDVEEKKVEKTNGKPQEKAAEPPKDLKEDPIGWINSQFPEAAHKVNYHILRWMQQVACEEEDKKQPLPGKNEAVTKNQFLGYLRDGSMLAKVAKRLQPDSVDKVHEGDEARDKEKQMSNINAFIKFAKELGLSEQQVFAASDLQEKGKSGYQAVFNTVIQLGLKINEKYDQRGIDVDQLAEVASQVVHSSLVQSILNFLLRRPAQTTKQLAKEAEEKEKAEKVAEKVVEEKPATTETPVVNEQTAVPAK</sequence>
<dbReference type="OrthoDB" id="21595at2759"/>
<dbReference type="Pfam" id="PF00307">
    <property type="entry name" value="CH"/>
    <property type="match status" value="1"/>
</dbReference>
<evidence type="ECO:0000313" key="5">
    <source>
        <dbReference type="WBParaSite" id="EVEC_0001201101-mRNA-1"/>
    </source>
</evidence>
<dbReference type="PANTHER" id="PTHR47385:SF14">
    <property type="entry name" value="TRANSGELIN"/>
    <property type="match status" value="1"/>
</dbReference>
<evidence type="ECO:0000313" key="3">
    <source>
        <dbReference type="EMBL" id="VDD96505.1"/>
    </source>
</evidence>
<dbReference type="SUPFAM" id="SSF47576">
    <property type="entry name" value="Calponin-homology domain, CH-domain"/>
    <property type="match status" value="1"/>
</dbReference>
<gene>
    <name evidence="3" type="ORF">EVEC_LOCUS11256</name>
</gene>
<feature type="compositionally biased region" description="Polar residues" evidence="1">
    <location>
        <begin position="279"/>
        <end position="294"/>
    </location>
</feature>
<reference evidence="3 4" key="2">
    <citation type="submission" date="2018-10" db="EMBL/GenBank/DDBJ databases">
        <authorList>
            <consortium name="Pathogen Informatics"/>
        </authorList>
    </citation>
    <scope>NUCLEOTIDE SEQUENCE [LARGE SCALE GENOMIC DNA]</scope>
</reference>
<dbReference type="CDD" id="cd00014">
    <property type="entry name" value="CH_SF"/>
    <property type="match status" value="1"/>
</dbReference>
<dbReference type="InterPro" id="IPR001715">
    <property type="entry name" value="CH_dom"/>
</dbReference>
<dbReference type="GO" id="GO:0051015">
    <property type="term" value="F:actin filament binding"/>
    <property type="evidence" value="ECO:0007669"/>
    <property type="project" value="TreeGrafter"/>
</dbReference>
<protein>
    <submittedName>
        <fullName evidence="5">Calponin-homology (CH) domain-containing protein</fullName>
    </submittedName>
</protein>
<dbReference type="GO" id="GO:0007015">
    <property type="term" value="P:actin filament organization"/>
    <property type="evidence" value="ECO:0007669"/>
    <property type="project" value="TreeGrafter"/>
</dbReference>
<dbReference type="InterPro" id="IPR050606">
    <property type="entry name" value="Calponin-like"/>
</dbReference>
<organism evidence="5">
    <name type="scientific">Enterobius vermicularis</name>
    <name type="common">Human pinworm</name>
    <dbReference type="NCBI Taxonomy" id="51028"/>
    <lineage>
        <taxon>Eukaryota</taxon>
        <taxon>Metazoa</taxon>
        <taxon>Ecdysozoa</taxon>
        <taxon>Nematoda</taxon>
        <taxon>Chromadorea</taxon>
        <taxon>Rhabditida</taxon>
        <taxon>Spirurina</taxon>
        <taxon>Oxyuridomorpha</taxon>
        <taxon>Oxyuroidea</taxon>
        <taxon>Oxyuridae</taxon>
        <taxon>Enterobius</taxon>
    </lineage>
</organism>
<dbReference type="InterPro" id="IPR036872">
    <property type="entry name" value="CH_dom_sf"/>
</dbReference>
<dbReference type="WBParaSite" id="EVEC_0001201101-mRNA-1">
    <property type="protein sequence ID" value="EVEC_0001201101-mRNA-1"/>
    <property type="gene ID" value="EVEC_0001201101"/>
</dbReference>
<keyword evidence="4" id="KW-1185">Reference proteome</keyword>
<dbReference type="InterPro" id="IPR003096">
    <property type="entry name" value="SM22_calponin"/>
</dbReference>
<feature type="region of interest" description="Disordered" evidence="1">
    <location>
        <begin position="267"/>
        <end position="294"/>
    </location>
</feature>
<dbReference type="PANTHER" id="PTHR47385">
    <property type="entry name" value="CALPONIN"/>
    <property type="match status" value="1"/>
</dbReference>
<dbReference type="EMBL" id="UXUI01011779">
    <property type="protein sequence ID" value="VDD96505.1"/>
    <property type="molecule type" value="Genomic_DNA"/>
</dbReference>
<dbReference type="Gene3D" id="1.10.418.10">
    <property type="entry name" value="Calponin-like domain"/>
    <property type="match status" value="1"/>
</dbReference>